<dbReference type="EMBL" id="FOIB01000006">
    <property type="protein sequence ID" value="SEU22607.1"/>
    <property type="molecule type" value="Genomic_DNA"/>
</dbReference>
<name>A0A511T1X6_MYXFU</name>
<dbReference type="InterPro" id="IPR025641">
    <property type="entry name" value="DUF4340"/>
</dbReference>
<reference evidence="3 4" key="1">
    <citation type="submission" date="2016-10" db="EMBL/GenBank/DDBJ databases">
        <authorList>
            <person name="Varghese N."/>
            <person name="Submissions S."/>
        </authorList>
    </citation>
    <scope>NUCLEOTIDE SEQUENCE [LARGE SCALE GENOMIC DNA]</scope>
    <source>
        <strain evidence="3 4">DSM 16525</strain>
    </source>
</reference>
<dbReference type="Pfam" id="PF14238">
    <property type="entry name" value="DUF4340"/>
    <property type="match status" value="2"/>
</dbReference>
<feature type="domain" description="DUF4340" evidence="1">
    <location>
        <begin position="77"/>
        <end position="265"/>
    </location>
</feature>
<dbReference type="Proteomes" id="UP000183760">
    <property type="component" value="Unassembled WGS sequence"/>
</dbReference>
<evidence type="ECO:0000313" key="3">
    <source>
        <dbReference type="EMBL" id="SEU22607.1"/>
    </source>
</evidence>
<sequence>MSAARGGLVALLVLGTGALPACKESGPREPREQAAAEQLFAPPSGTTGKDTAPVFTRITVRAQGDTTELERGPEGAWRIVAPVQARAEPAAVEALLETLERSKSSTLVAEAPTDADLKKYGLDSPVFTVTAQVSGSPHSVTLHGGVENTFDGSVYVRREGDPKVYAAQGSVRWSLDKDTFALRSKELLGELEVTALTGIEVRARTHTYVMEQEKGTSRWRLTKPVSERADEARVSALLKALKEHRALSFPKDTPEARKKLGLEAPQVDARFTRTSGDTVRIRMAQVMEDGAPRFHALREQGFVATLAEVPEGALDALDVDVLELKDKHVLSFRREDVRRVVFHPGGGAPAITLVNAAEGDGGTESWQVESPVKGKAQHFRVVSLLRALGAIKATSFGEAKPRSWAKYGIDDASRGVVLLGAQGQELARLWLGAEVPESSELRYARGSGPEVMEVSIEGLALPQRAEDLMDAAPAAEPANARGP</sequence>
<proteinExistence type="predicted"/>
<accession>A0A511T1X6</accession>
<feature type="domain" description="DUF4340" evidence="1">
    <location>
        <begin position="366"/>
        <end position="473"/>
    </location>
</feature>
<reference evidence="2 5" key="2">
    <citation type="submission" date="2019-07" db="EMBL/GenBank/DDBJ databases">
        <title>Whole genome shotgun sequence of Myxococcus fulvus NBRC 100333.</title>
        <authorList>
            <person name="Hosoyama A."/>
            <person name="Uohara A."/>
            <person name="Ohji S."/>
            <person name="Ichikawa N."/>
        </authorList>
    </citation>
    <scope>NUCLEOTIDE SEQUENCE [LARGE SCALE GENOMIC DNA]</scope>
    <source>
        <strain evidence="2 5">NBRC 100333</strain>
    </source>
</reference>
<keyword evidence="4" id="KW-1185">Reference proteome</keyword>
<dbReference type="STRING" id="1334629.MFUL124B02_29245"/>
<organism evidence="2 5">
    <name type="scientific">Myxococcus fulvus</name>
    <dbReference type="NCBI Taxonomy" id="33"/>
    <lineage>
        <taxon>Bacteria</taxon>
        <taxon>Pseudomonadati</taxon>
        <taxon>Myxococcota</taxon>
        <taxon>Myxococcia</taxon>
        <taxon>Myxococcales</taxon>
        <taxon>Cystobacterineae</taxon>
        <taxon>Myxococcaceae</taxon>
        <taxon>Myxococcus</taxon>
    </lineage>
</organism>
<dbReference type="EMBL" id="BJXR01000027">
    <property type="protein sequence ID" value="GEN08151.1"/>
    <property type="molecule type" value="Genomic_DNA"/>
</dbReference>
<dbReference type="Proteomes" id="UP000321514">
    <property type="component" value="Unassembled WGS sequence"/>
</dbReference>
<protein>
    <recommendedName>
        <fullName evidence="1">DUF4340 domain-containing protein</fullName>
    </recommendedName>
</protein>
<comment type="caution">
    <text evidence="2">The sequence shown here is derived from an EMBL/GenBank/DDBJ whole genome shotgun (WGS) entry which is preliminary data.</text>
</comment>
<evidence type="ECO:0000259" key="1">
    <source>
        <dbReference type="Pfam" id="PF14238"/>
    </source>
</evidence>
<evidence type="ECO:0000313" key="5">
    <source>
        <dbReference type="Proteomes" id="UP000321514"/>
    </source>
</evidence>
<dbReference type="RefSeq" id="WP_074956406.1">
    <property type="nucleotide sequence ID" value="NZ_BJXR01000027.1"/>
</dbReference>
<gene>
    <name evidence="2" type="ORF">MFU01_31880</name>
    <name evidence="3" type="ORF">SAMN05443572_106424</name>
</gene>
<dbReference type="OrthoDB" id="5484539at2"/>
<dbReference type="AlphaFoldDB" id="A0A511T1X6"/>
<evidence type="ECO:0000313" key="2">
    <source>
        <dbReference type="EMBL" id="GEN08151.1"/>
    </source>
</evidence>
<evidence type="ECO:0000313" key="4">
    <source>
        <dbReference type="Proteomes" id="UP000183760"/>
    </source>
</evidence>